<organism evidence="1">
    <name type="scientific">Anguilla anguilla</name>
    <name type="common">European freshwater eel</name>
    <name type="synonym">Muraena anguilla</name>
    <dbReference type="NCBI Taxonomy" id="7936"/>
    <lineage>
        <taxon>Eukaryota</taxon>
        <taxon>Metazoa</taxon>
        <taxon>Chordata</taxon>
        <taxon>Craniata</taxon>
        <taxon>Vertebrata</taxon>
        <taxon>Euteleostomi</taxon>
        <taxon>Actinopterygii</taxon>
        <taxon>Neopterygii</taxon>
        <taxon>Teleostei</taxon>
        <taxon>Anguilliformes</taxon>
        <taxon>Anguillidae</taxon>
        <taxon>Anguilla</taxon>
    </lineage>
</organism>
<dbReference type="EMBL" id="GBXM01058098">
    <property type="protein sequence ID" value="JAH50479.1"/>
    <property type="molecule type" value="Transcribed_RNA"/>
</dbReference>
<reference evidence="1" key="1">
    <citation type="submission" date="2014-11" db="EMBL/GenBank/DDBJ databases">
        <authorList>
            <person name="Amaro Gonzalez C."/>
        </authorList>
    </citation>
    <scope>NUCLEOTIDE SEQUENCE</scope>
</reference>
<name>A0A0E9T9X1_ANGAN</name>
<accession>A0A0E9T9X1</accession>
<dbReference type="AlphaFoldDB" id="A0A0E9T9X1"/>
<sequence length="78" mass="8763">MYVQTAAPNKPIVHEQGGISNAEDIKTLIKTPQTSNMQLPLNRLNPFKTQSLFNPLDKCEQPKEEQGENTFHLALNNS</sequence>
<protein>
    <submittedName>
        <fullName evidence="1">Uncharacterized protein</fullName>
    </submittedName>
</protein>
<proteinExistence type="predicted"/>
<evidence type="ECO:0000313" key="1">
    <source>
        <dbReference type="EMBL" id="JAH50479.1"/>
    </source>
</evidence>
<reference evidence="1" key="2">
    <citation type="journal article" date="2015" name="Fish Shellfish Immunol.">
        <title>Early steps in the European eel (Anguilla anguilla)-Vibrio vulnificus interaction in the gills: Role of the RtxA13 toxin.</title>
        <authorList>
            <person name="Callol A."/>
            <person name="Pajuelo D."/>
            <person name="Ebbesson L."/>
            <person name="Teles M."/>
            <person name="MacKenzie S."/>
            <person name="Amaro C."/>
        </authorList>
    </citation>
    <scope>NUCLEOTIDE SEQUENCE</scope>
</reference>